<dbReference type="AlphaFoldDB" id="M1CXN8"/>
<sequence length="375" mass="43227">MNIFPVGLPRGPHAARWFAHFSWTDTTKHVLRVFRDALDSMTEDQFIWEPYSADLIESLLDYCRVGRDIWRARVPIFCWDVVEVHLPDRVMRQFGLVQAIPSPFPFDATHFHHDRRGRPNTNWELEHAQWLHFWNHIDQYVCNAPILHGSLRYDDPYLIWFRRITRFIIGNPISSPQQQQGYVPNATAYETMDEGFNCLAYVQEADRIHVQANYRRDELMSDHLHPPIRRRGKGGVACRKVNAVERGRAPIEMGEDDQATQDFQAASDYEPTNTEIMPYMTPQTSQISRDPSLTSLENVFGSNQPQHFDNTPNFSSSPVEGNELNDSNNEMDGDELEDANQGASQDGEPSVKKKRKFFPKLCGTGTLKSSHYSLT</sequence>
<protein>
    <submittedName>
        <fullName evidence="3">Calcineurin-like phosphoesterase family protein</fullName>
    </submittedName>
</protein>
<feature type="compositionally biased region" description="Polar residues" evidence="1">
    <location>
        <begin position="295"/>
        <end position="328"/>
    </location>
</feature>
<dbReference type="InterPro" id="IPR044824">
    <property type="entry name" value="MAIN-like"/>
</dbReference>
<feature type="compositionally biased region" description="Acidic residues" evidence="1">
    <location>
        <begin position="329"/>
        <end position="338"/>
    </location>
</feature>
<reference evidence="4" key="1">
    <citation type="journal article" date="2011" name="Nature">
        <title>Genome sequence and analysis of the tuber crop potato.</title>
        <authorList>
            <consortium name="The Potato Genome Sequencing Consortium"/>
        </authorList>
    </citation>
    <scope>NUCLEOTIDE SEQUENCE [LARGE SCALE GENOMIC DNA]</scope>
    <source>
        <strain evidence="4">cv. DM1-3 516 R44</strain>
    </source>
</reference>
<evidence type="ECO:0000259" key="2">
    <source>
        <dbReference type="Pfam" id="PF10536"/>
    </source>
</evidence>
<feature type="region of interest" description="Disordered" evidence="1">
    <location>
        <begin position="295"/>
        <end position="357"/>
    </location>
</feature>
<accession>M1CXN8</accession>
<dbReference type="PaxDb" id="4113-PGSC0003DMT400076958"/>
<dbReference type="PANTHER" id="PTHR46033">
    <property type="entry name" value="PROTEIN MAIN-LIKE 2"/>
    <property type="match status" value="1"/>
</dbReference>
<dbReference type="EnsemblPlants" id="PGSC0003DMT400076958">
    <property type="protein sequence ID" value="PGSC0003DMT400076958"/>
    <property type="gene ID" value="PGSC0003DMG400029935"/>
</dbReference>
<organism evidence="3 4">
    <name type="scientific">Solanum tuberosum</name>
    <name type="common">Potato</name>
    <dbReference type="NCBI Taxonomy" id="4113"/>
    <lineage>
        <taxon>Eukaryota</taxon>
        <taxon>Viridiplantae</taxon>
        <taxon>Streptophyta</taxon>
        <taxon>Embryophyta</taxon>
        <taxon>Tracheophyta</taxon>
        <taxon>Spermatophyta</taxon>
        <taxon>Magnoliopsida</taxon>
        <taxon>eudicotyledons</taxon>
        <taxon>Gunneridae</taxon>
        <taxon>Pentapetalae</taxon>
        <taxon>asterids</taxon>
        <taxon>lamiids</taxon>
        <taxon>Solanales</taxon>
        <taxon>Solanaceae</taxon>
        <taxon>Solanoideae</taxon>
        <taxon>Solaneae</taxon>
        <taxon>Solanum</taxon>
    </lineage>
</organism>
<dbReference type="Pfam" id="PF10536">
    <property type="entry name" value="PMD"/>
    <property type="match status" value="1"/>
</dbReference>
<reference evidence="3" key="2">
    <citation type="submission" date="2015-06" db="UniProtKB">
        <authorList>
            <consortium name="EnsemblPlants"/>
        </authorList>
    </citation>
    <scope>IDENTIFICATION</scope>
    <source>
        <strain evidence="3">DM1-3 516 R44</strain>
    </source>
</reference>
<keyword evidence="4" id="KW-1185">Reference proteome</keyword>
<dbReference type="GO" id="GO:0010073">
    <property type="term" value="P:meristem maintenance"/>
    <property type="evidence" value="ECO:0007669"/>
    <property type="project" value="InterPro"/>
</dbReference>
<dbReference type="InterPro" id="IPR019557">
    <property type="entry name" value="AminoTfrase-like_pln_mobile"/>
</dbReference>
<evidence type="ECO:0000313" key="4">
    <source>
        <dbReference type="Proteomes" id="UP000011115"/>
    </source>
</evidence>
<dbReference type="InParanoid" id="M1CXN8"/>
<feature type="domain" description="Aminotransferase-like plant mobile" evidence="2">
    <location>
        <begin position="11"/>
        <end position="162"/>
    </location>
</feature>
<dbReference type="PANTHER" id="PTHR46033:SF60">
    <property type="entry name" value="AMINOTRANSFERASE-LIKE PLANT MOBILE DOMAIN-CONTAINING PROTEIN"/>
    <property type="match status" value="1"/>
</dbReference>
<name>M1CXN8_SOLTU</name>
<dbReference type="STRING" id="4113.M1CXN8"/>
<dbReference type="Gramene" id="PGSC0003DMT400076958">
    <property type="protein sequence ID" value="PGSC0003DMT400076958"/>
    <property type="gene ID" value="PGSC0003DMG400029935"/>
</dbReference>
<dbReference type="Proteomes" id="UP000011115">
    <property type="component" value="Unassembled WGS sequence"/>
</dbReference>
<dbReference type="OMA" id="NTEIMPY"/>
<dbReference type="HOGENOM" id="CLU_061072_1_0_1"/>
<evidence type="ECO:0000256" key="1">
    <source>
        <dbReference type="SAM" id="MobiDB-lite"/>
    </source>
</evidence>
<proteinExistence type="predicted"/>
<evidence type="ECO:0000313" key="3">
    <source>
        <dbReference type="EnsemblPlants" id="PGSC0003DMT400076958"/>
    </source>
</evidence>